<dbReference type="RefSeq" id="WP_301569353.1">
    <property type="nucleotide sequence ID" value="NZ_JAPWIE010000001.1"/>
</dbReference>
<organism evidence="6 7">
    <name type="scientific">Gordonia rubripertincta</name>
    <name type="common">Rhodococcus corallinus</name>
    <dbReference type="NCBI Taxonomy" id="36822"/>
    <lineage>
        <taxon>Bacteria</taxon>
        <taxon>Bacillati</taxon>
        <taxon>Actinomycetota</taxon>
        <taxon>Actinomycetes</taxon>
        <taxon>Mycobacteriales</taxon>
        <taxon>Gordoniaceae</taxon>
        <taxon>Gordonia</taxon>
    </lineage>
</organism>
<dbReference type="SUPFAM" id="SSF55781">
    <property type="entry name" value="GAF domain-like"/>
    <property type="match status" value="1"/>
</dbReference>
<evidence type="ECO:0000256" key="1">
    <source>
        <dbReference type="ARBA" id="ARBA00023015"/>
    </source>
</evidence>
<sequence>MSTAGIPDAPISVVERISLILETFNGTGPLTLVEVTRRTGLPRSSVHRLLDQLTSTGWLAREEQTYELGVKAYEIGRSAFNQNRLLQQATPVMRRLAHTVGLTVHLGVVDHGDVIYMASVHGHRSPSAATAIGSRVPAHLTALGKAIIANYSEERLSEIYSAPLQRATAHSVGSRRQLDADLAGVRQHGVAFDHQELAIGISCVGVALGPPDHYYGNRAAISVFGPSNKIELSKLAGPVRVAAAEIWDRCVASHLPTHQFENWRPPSHGFQTA</sequence>
<evidence type="ECO:0000259" key="4">
    <source>
        <dbReference type="PROSITE" id="PS51077"/>
    </source>
</evidence>
<dbReference type="Gene3D" id="1.10.10.10">
    <property type="entry name" value="Winged helix-like DNA-binding domain superfamily/Winged helix DNA-binding domain"/>
    <property type="match status" value="1"/>
</dbReference>
<dbReference type="PANTHER" id="PTHR30136:SF24">
    <property type="entry name" value="HTH-TYPE TRANSCRIPTIONAL REPRESSOR ALLR"/>
    <property type="match status" value="1"/>
</dbReference>
<keyword evidence="3" id="KW-0804">Transcription</keyword>
<keyword evidence="1" id="KW-0805">Transcription regulation</keyword>
<evidence type="ECO:0000259" key="5">
    <source>
        <dbReference type="PROSITE" id="PS51078"/>
    </source>
</evidence>
<feature type="domain" description="HTH iclR-type" evidence="4">
    <location>
        <begin position="11"/>
        <end position="70"/>
    </location>
</feature>
<dbReference type="PROSITE" id="PS51077">
    <property type="entry name" value="HTH_ICLR"/>
    <property type="match status" value="1"/>
</dbReference>
<evidence type="ECO:0000256" key="2">
    <source>
        <dbReference type="ARBA" id="ARBA00023125"/>
    </source>
</evidence>
<dbReference type="InterPro" id="IPR036390">
    <property type="entry name" value="WH_DNA-bd_sf"/>
</dbReference>
<protein>
    <submittedName>
        <fullName evidence="6">IclR family transcriptional regulator</fullName>
    </submittedName>
</protein>
<dbReference type="InterPro" id="IPR036388">
    <property type="entry name" value="WH-like_DNA-bd_sf"/>
</dbReference>
<dbReference type="InterPro" id="IPR014757">
    <property type="entry name" value="Tscrpt_reg_IclR_C"/>
</dbReference>
<dbReference type="Proteomes" id="UP001067235">
    <property type="component" value="Unassembled WGS sequence"/>
</dbReference>
<accession>A0ABT4MQB0</accession>
<dbReference type="Gene3D" id="3.30.450.40">
    <property type="match status" value="1"/>
</dbReference>
<dbReference type="Pfam" id="PF01614">
    <property type="entry name" value="IclR_C"/>
    <property type="match status" value="1"/>
</dbReference>
<evidence type="ECO:0000313" key="6">
    <source>
        <dbReference type="EMBL" id="MCZ4548875.1"/>
    </source>
</evidence>
<dbReference type="EMBL" id="JAPWIE010000001">
    <property type="protein sequence ID" value="MCZ4548875.1"/>
    <property type="molecule type" value="Genomic_DNA"/>
</dbReference>
<dbReference type="PANTHER" id="PTHR30136">
    <property type="entry name" value="HELIX-TURN-HELIX TRANSCRIPTIONAL REGULATOR, ICLR FAMILY"/>
    <property type="match status" value="1"/>
</dbReference>
<dbReference type="InterPro" id="IPR005471">
    <property type="entry name" value="Tscrpt_reg_IclR_N"/>
</dbReference>
<dbReference type="SUPFAM" id="SSF46785">
    <property type="entry name" value="Winged helix' DNA-binding domain"/>
    <property type="match status" value="1"/>
</dbReference>
<dbReference type="InterPro" id="IPR050707">
    <property type="entry name" value="HTH_MetabolicPath_Reg"/>
</dbReference>
<keyword evidence="2" id="KW-0238">DNA-binding</keyword>
<dbReference type="SMART" id="SM00346">
    <property type="entry name" value="HTH_ICLR"/>
    <property type="match status" value="1"/>
</dbReference>
<evidence type="ECO:0000256" key="3">
    <source>
        <dbReference type="ARBA" id="ARBA00023163"/>
    </source>
</evidence>
<dbReference type="InterPro" id="IPR029016">
    <property type="entry name" value="GAF-like_dom_sf"/>
</dbReference>
<gene>
    <name evidence="6" type="ORF">O4213_02700</name>
</gene>
<comment type="caution">
    <text evidence="6">The sequence shown here is derived from an EMBL/GenBank/DDBJ whole genome shotgun (WGS) entry which is preliminary data.</text>
</comment>
<evidence type="ECO:0000313" key="7">
    <source>
        <dbReference type="Proteomes" id="UP001067235"/>
    </source>
</evidence>
<keyword evidence="7" id="KW-1185">Reference proteome</keyword>
<dbReference type="PROSITE" id="PS51078">
    <property type="entry name" value="ICLR_ED"/>
    <property type="match status" value="1"/>
</dbReference>
<name>A0ABT4MQB0_GORRU</name>
<dbReference type="Pfam" id="PF09339">
    <property type="entry name" value="HTH_IclR"/>
    <property type="match status" value="1"/>
</dbReference>
<feature type="domain" description="IclR-ED" evidence="5">
    <location>
        <begin position="71"/>
        <end position="257"/>
    </location>
</feature>
<proteinExistence type="predicted"/>
<reference evidence="6" key="1">
    <citation type="submission" date="2022-12" db="EMBL/GenBank/DDBJ databases">
        <authorList>
            <person name="Krivoruchko A.V."/>
            <person name="Elkin A."/>
        </authorList>
    </citation>
    <scope>NUCLEOTIDE SEQUENCE</scope>
    <source>
        <strain evidence="6">IEGM 1388</strain>
    </source>
</reference>